<dbReference type="GO" id="GO:0005743">
    <property type="term" value="C:mitochondrial inner membrane"/>
    <property type="evidence" value="ECO:0007669"/>
    <property type="project" value="TreeGrafter"/>
</dbReference>
<dbReference type="STRING" id="183478.A0A364N5Q1"/>
<dbReference type="PANTHER" id="PTHR28523">
    <property type="entry name" value="CYTOCHROME C OXIDASE ASSEMBLY FACTOR 1"/>
    <property type="match status" value="1"/>
</dbReference>
<sequence>MRKETMPCDRDTQMIIDASSAAREDEMSKDEVHSAQLHITADHPLAPYANRANTQQQHRLISYTASLPPIQLRSRNKSNPHHATATALPRAAARAASSTIPMSPTDSTPPLRIHDTTPAARHKTRGTLENTHERLVAREPDSAAQRRGDTTRAASKPGFTTVLKTLPIFILAMTASLFAFFNYQKQESSVVTATLYALRTNPAVREQLGDEIYFASKYPWIKGEINQVHGRIEVSFWVKGTKRAGEVRLRCRRKGRGGLYFTQEYSLTLEDGERLELYDPAGNAIDPFQAIAVEE</sequence>
<dbReference type="Proteomes" id="UP000249619">
    <property type="component" value="Unassembled WGS sequence"/>
</dbReference>
<dbReference type="OrthoDB" id="2100652at2759"/>
<dbReference type="AlphaFoldDB" id="A0A364N5Q1"/>
<feature type="region of interest" description="Disordered" evidence="1">
    <location>
        <begin position="74"/>
        <end position="154"/>
    </location>
</feature>
<dbReference type="PANTHER" id="PTHR28523:SF1">
    <property type="entry name" value="CYTOCHROME C OXIDASE ASSEMBLY FACTOR 1"/>
    <property type="match status" value="1"/>
</dbReference>
<feature type="compositionally biased region" description="Polar residues" evidence="1">
    <location>
        <begin position="97"/>
        <end position="108"/>
    </location>
</feature>
<protein>
    <submittedName>
        <fullName evidence="2">DUF1783-domain-containing protein</fullName>
    </submittedName>
</protein>
<evidence type="ECO:0000256" key="1">
    <source>
        <dbReference type="SAM" id="MobiDB-lite"/>
    </source>
</evidence>
<dbReference type="Pfam" id="PF08695">
    <property type="entry name" value="Coa1"/>
    <property type="match status" value="1"/>
</dbReference>
<dbReference type="InterPro" id="IPR014807">
    <property type="entry name" value="Coa1"/>
</dbReference>
<reference evidence="3" key="1">
    <citation type="submission" date="2018-05" db="EMBL/GenBank/DDBJ databases">
        <title>Draft genome sequence of Stemphylium lycopersici strain CIDEFI 213.</title>
        <authorList>
            <person name="Medina R."/>
            <person name="Franco M.E.E."/>
            <person name="Lucentini C.G."/>
            <person name="Saparrat M.C.N."/>
            <person name="Balatti P.A."/>
        </authorList>
    </citation>
    <scope>NUCLEOTIDE SEQUENCE [LARGE SCALE GENOMIC DNA]</scope>
    <source>
        <strain evidence="3">CIDEFI 213</strain>
    </source>
</reference>
<dbReference type="InterPro" id="IPR042432">
    <property type="entry name" value="Coa1_fungi"/>
</dbReference>
<dbReference type="EMBL" id="QGDH01000048">
    <property type="protein sequence ID" value="RAR12655.1"/>
    <property type="molecule type" value="Genomic_DNA"/>
</dbReference>
<feature type="compositionally biased region" description="Low complexity" evidence="1">
    <location>
        <begin position="81"/>
        <end position="96"/>
    </location>
</feature>
<comment type="caution">
    <text evidence="2">The sequence shown here is derived from an EMBL/GenBank/DDBJ whole genome shotgun (WGS) entry which is preliminary data.</text>
</comment>
<organism evidence="2 3">
    <name type="scientific">Stemphylium lycopersici</name>
    <name type="common">Tomato gray leaf spot disease fungus</name>
    <name type="synonym">Thyrospora lycopersici</name>
    <dbReference type="NCBI Taxonomy" id="183478"/>
    <lineage>
        <taxon>Eukaryota</taxon>
        <taxon>Fungi</taxon>
        <taxon>Dikarya</taxon>
        <taxon>Ascomycota</taxon>
        <taxon>Pezizomycotina</taxon>
        <taxon>Dothideomycetes</taxon>
        <taxon>Pleosporomycetidae</taxon>
        <taxon>Pleosporales</taxon>
        <taxon>Pleosporineae</taxon>
        <taxon>Pleosporaceae</taxon>
        <taxon>Stemphylium</taxon>
    </lineage>
</organism>
<accession>A0A364N5Q1</accession>
<proteinExistence type="predicted"/>
<keyword evidence="3" id="KW-1185">Reference proteome</keyword>
<name>A0A364N5Q1_STELY</name>
<evidence type="ECO:0000313" key="2">
    <source>
        <dbReference type="EMBL" id="RAR12655.1"/>
    </source>
</evidence>
<gene>
    <name evidence="2" type="ORF">DDE83_004052</name>
</gene>
<dbReference type="GO" id="GO:0033617">
    <property type="term" value="P:mitochondrial respiratory chain complex IV assembly"/>
    <property type="evidence" value="ECO:0007669"/>
    <property type="project" value="InterPro"/>
</dbReference>
<feature type="compositionally biased region" description="Basic and acidic residues" evidence="1">
    <location>
        <begin position="130"/>
        <end position="150"/>
    </location>
</feature>
<evidence type="ECO:0000313" key="3">
    <source>
        <dbReference type="Proteomes" id="UP000249619"/>
    </source>
</evidence>